<protein>
    <recommendedName>
        <fullName evidence="3 6">Mediator of RNA polymerase II transcription subunit 11</fullName>
    </recommendedName>
    <alternativeName>
        <fullName evidence="5 6">Mediator complex subunit 11</fullName>
    </alternativeName>
</protein>
<keyword evidence="8" id="KW-1185">Reference proteome</keyword>
<evidence type="ECO:0000256" key="3">
    <source>
        <dbReference type="ARBA" id="ARBA00019621"/>
    </source>
</evidence>
<dbReference type="GO" id="GO:0016592">
    <property type="term" value="C:mediator complex"/>
    <property type="evidence" value="ECO:0007669"/>
    <property type="project" value="InterPro"/>
</dbReference>
<dbReference type="Proteomes" id="UP000274131">
    <property type="component" value="Unassembled WGS sequence"/>
</dbReference>
<reference evidence="7 8" key="2">
    <citation type="submission" date="2018-10" db="EMBL/GenBank/DDBJ databases">
        <authorList>
            <consortium name="Pathogen Informatics"/>
        </authorList>
    </citation>
    <scope>NUCLEOTIDE SEQUENCE [LARGE SCALE GENOMIC DNA]</scope>
</reference>
<dbReference type="GO" id="GO:0006357">
    <property type="term" value="P:regulation of transcription by RNA polymerase II"/>
    <property type="evidence" value="ECO:0007669"/>
    <property type="project" value="InterPro"/>
</dbReference>
<evidence type="ECO:0000256" key="1">
    <source>
        <dbReference type="ARBA" id="ARBA00004123"/>
    </source>
</evidence>
<evidence type="ECO:0000256" key="5">
    <source>
        <dbReference type="ARBA" id="ARBA00032011"/>
    </source>
</evidence>
<evidence type="ECO:0000256" key="6">
    <source>
        <dbReference type="RuleBase" id="RU364147"/>
    </source>
</evidence>
<evidence type="ECO:0000313" key="7">
    <source>
        <dbReference type="EMBL" id="VDD87324.1"/>
    </source>
</evidence>
<keyword evidence="6" id="KW-0010">Activator</keyword>
<comment type="function">
    <text evidence="6">Component of the Mediator complex, a coactivator involved in the regulated transcription of nearly all RNA polymerase II-dependent genes. Mediator functions as a bridge to convey information from gene-specific regulatory proteins to the basal RNA polymerase II transcription machinery. Mediator is recruited to promoters by direct interactions with regulatory proteins and serves as a scaffold for the assembly of a functional pre-initiation complex with RNA polymerase II and the general transcription factors.</text>
</comment>
<reference evidence="9" key="1">
    <citation type="submission" date="2017-02" db="UniProtKB">
        <authorList>
            <consortium name="WormBaseParasite"/>
        </authorList>
    </citation>
    <scope>IDENTIFICATION</scope>
</reference>
<dbReference type="AlphaFoldDB" id="A0A0N4UYT9"/>
<gene>
    <name evidence="6" type="primary">MED11</name>
    <name evidence="7" type="ORF">EVEC_LOCUS2467</name>
</gene>
<keyword evidence="6" id="KW-0804">Transcription</keyword>
<proteinExistence type="inferred from homology"/>
<keyword evidence="4 6" id="KW-0539">Nucleus</keyword>
<comment type="similarity">
    <text evidence="2 6">Belongs to the Mediator complex subunit 11 family.</text>
</comment>
<keyword evidence="6" id="KW-0805">Transcription regulation</keyword>
<dbReference type="PANTHER" id="PTHR22890">
    <property type="entry name" value="MEDIATOR OF RNA POLYMERASE II TRANSCRIPTION SUBUNIT 11"/>
    <property type="match status" value="1"/>
</dbReference>
<comment type="subcellular location">
    <subcellularLocation>
        <location evidence="1 6">Nucleus</location>
    </subcellularLocation>
</comment>
<dbReference type="GO" id="GO:0003712">
    <property type="term" value="F:transcription coregulator activity"/>
    <property type="evidence" value="ECO:0007669"/>
    <property type="project" value="InterPro"/>
</dbReference>
<evidence type="ECO:0000313" key="8">
    <source>
        <dbReference type="Proteomes" id="UP000274131"/>
    </source>
</evidence>
<organism evidence="9">
    <name type="scientific">Enterobius vermicularis</name>
    <name type="common">Human pinworm</name>
    <dbReference type="NCBI Taxonomy" id="51028"/>
    <lineage>
        <taxon>Eukaryota</taxon>
        <taxon>Metazoa</taxon>
        <taxon>Ecdysozoa</taxon>
        <taxon>Nematoda</taxon>
        <taxon>Chromadorea</taxon>
        <taxon>Rhabditida</taxon>
        <taxon>Spirurina</taxon>
        <taxon>Oxyuridomorpha</taxon>
        <taxon>Oxyuroidea</taxon>
        <taxon>Oxyuridae</taxon>
        <taxon>Enterobius</taxon>
    </lineage>
</organism>
<sequence length="128" mass="14208">MSASGASSSGLKLNQRLKVISDVDQKITELVKHAQACILELSREKQISKTKMEEHSSAFKKCLNSIEADLSGQMQYLSHVCVGTAHQGTTFASQQRTMLAERSFDSLRDHLEAINNTHLSQTNDVQME</sequence>
<dbReference type="InterPro" id="IPR019404">
    <property type="entry name" value="Mediator_Med11"/>
</dbReference>
<dbReference type="STRING" id="51028.A0A0N4UYT9"/>
<evidence type="ECO:0000256" key="4">
    <source>
        <dbReference type="ARBA" id="ARBA00023242"/>
    </source>
</evidence>
<dbReference type="WBParaSite" id="EVEC_0000275901-mRNA-1">
    <property type="protein sequence ID" value="EVEC_0000275901-mRNA-1"/>
    <property type="gene ID" value="EVEC_0000275901"/>
</dbReference>
<dbReference type="Gene3D" id="1.10.287.3490">
    <property type="match status" value="1"/>
</dbReference>
<dbReference type="OrthoDB" id="5418434at2759"/>
<comment type="subunit">
    <text evidence="6">Component of the Mediator complex.</text>
</comment>
<evidence type="ECO:0000256" key="2">
    <source>
        <dbReference type="ARBA" id="ARBA00008186"/>
    </source>
</evidence>
<dbReference type="EMBL" id="UXUI01007385">
    <property type="protein sequence ID" value="VDD87324.1"/>
    <property type="molecule type" value="Genomic_DNA"/>
</dbReference>
<evidence type="ECO:0000313" key="9">
    <source>
        <dbReference type="WBParaSite" id="EVEC_0000275901-mRNA-1"/>
    </source>
</evidence>
<dbReference type="Pfam" id="PF10280">
    <property type="entry name" value="Med11"/>
    <property type="match status" value="1"/>
</dbReference>
<name>A0A0N4UYT9_ENTVE</name>
<accession>A0A0N4UYT9</accession>